<sequence length="126" mass="14551">MFDVTLVCDSNIETNCHKEILIVKSPFFMAIFSSSFMEFRNRLYCFISYRRLHVIRRISITENNVQSLLVTSNLLDMASLKLSCGQFIESQLDVTTCLGIREFGDTHSCYVLLNMLKHLLNNISTK</sequence>
<dbReference type="SUPFAM" id="SSF54695">
    <property type="entry name" value="POZ domain"/>
    <property type="match status" value="1"/>
</dbReference>
<reference evidence="4 5" key="1">
    <citation type="journal article" date="2018" name="Sci. Rep.">
        <title>Genomic signatures of local adaptation to the degree of environmental predictability in rotifers.</title>
        <authorList>
            <person name="Franch-Gras L."/>
            <person name="Hahn C."/>
            <person name="Garcia-Roger E.M."/>
            <person name="Carmona M.J."/>
            <person name="Serra M."/>
            <person name="Gomez A."/>
        </authorList>
    </citation>
    <scope>NUCLEOTIDE SEQUENCE [LARGE SCALE GENOMIC DNA]</scope>
    <source>
        <strain evidence="4">HYR1</strain>
    </source>
</reference>
<evidence type="ECO:0000313" key="4">
    <source>
        <dbReference type="EMBL" id="RMZ97170.1"/>
    </source>
</evidence>
<evidence type="ECO:0000256" key="2">
    <source>
        <dbReference type="ARBA" id="ARBA00022737"/>
    </source>
</evidence>
<name>A0A3M7PEJ8_BRAPC</name>
<dbReference type="Pfam" id="PF00651">
    <property type="entry name" value="BTB"/>
    <property type="match status" value="1"/>
</dbReference>
<evidence type="ECO:0000256" key="1">
    <source>
        <dbReference type="ARBA" id="ARBA00022441"/>
    </source>
</evidence>
<protein>
    <submittedName>
        <fullName evidence="4">Ring canal kelch</fullName>
    </submittedName>
</protein>
<dbReference type="AlphaFoldDB" id="A0A3M7PEJ8"/>
<keyword evidence="1" id="KW-0880">Kelch repeat</keyword>
<comment type="caution">
    <text evidence="4">The sequence shown here is derived from an EMBL/GenBank/DDBJ whole genome shotgun (WGS) entry which is preliminary data.</text>
</comment>
<accession>A0A3M7PEJ8</accession>
<dbReference type="EMBL" id="REGN01011577">
    <property type="protein sequence ID" value="RMZ97170.1"/>
    <property type="molecule type" value="Genomic_DNA"/>
</dbReference>
<dbReference type="PANTHER" id="PTHR24412:SF451">
    <property type="entry name" value="KELCH-LIKE PROTEIN 20"/>
    <property type="match status" value="1"/>
</dbReference>
<gene>
    <name evidence="4" type="ORF">BpHYR1_007057</name>
</gene>
<proteinExistence type="predicted"/>
<evidence type="ECO:0000313" key="5">
    <source>
        <dbReference type="Proteomes" id="UP000276133"/>
    </source>
</evidence>
<dbReference type="PROSITE" id="PS50097">
    <property type="entry name" value="BTB"/>
    <property type="match status" value="1"/>
</dbReference>
<dbReference type="InterPro" id="IPR011333">
    <property type="entry name" value="SKP1/BTB/POZ_sf"/>
</dbReference>
<dbReference type="Gene3D" id="3.30.710.10">
    <property type="entry name" value="Potassium Channel Kv1.1, Chain A"/>
    <property type="match status" value="1"/>
</dbReference>
<keyword evidence="2" id="KW-0677">Repeat</keyword>
<dbReference type="Proteomes" id="UP000276133">
    <property type="component" value="Unassembled WGS sequence"/>
</dbReference>
<keyword evidence="5" id="KW-1185">Reference proteome</keyword>
<dbReference type="STRING" id="10195.A0A3M7PEJ8"/>
<evidence type="ECO:0000259" key="3">
    <source>
        <dbReference type="PROSITE" id="PS50097"/>
    </source>
</evidence>
<dbReference type="SMART" id="SM00225">
    <property type="entry name" value="BTB"/>
    <property type="match status" value="1"/>
</dbReference>
<dbReference type="InterPro" id="IPR000210">
    <property type="entry name" value="BTB/POZ_dom"/>
</dbReference>
<feature type="domain" description="BTB" evidence="3">
    <location>
        <begin position="2"/>
        <end position="69"/>
    </location>
</feature>
<organism evidence="4 5">
    <name type="scientific">Brachionus plicatilis</name>
    <name type="common">Marine rotifer</name>
    <name type="synonym">Brachionus muelleri</name>
    <dbReference type="NCBI Taxonomy" id="10195"/>
    <lineage>
        <taxon>Eukaryota</taxon>
        <taxon>Metazoa</taxon>
        <taxon>Spiralia</taxon>
        <taxon>Gnathifera</taxon>
        <taxon>Rotifera</taxon>
        <taxon>Eurotatoria</taxon>
        <taxon>Monogononta</taxon>
        <taxon>Pseudotrocha</taxon>
        <taxon>Ploima</taxon>
        <taxon>Brachionidae</taxon>
        <taxon>Brachionus</taxon>
    </lineage>
</organism>
<dbReference type="OrthoDB" id="6416995at2759"/>
<dbReference type="PANTHER" id="PTHR24412">
    <property type="entry name" value="KELCH PROTEIN"/>
    <property type="match status" value="1"/>
</dbReference>